<feature type="region of interest" description="Disordered" evidence="1">
    <location>
        <begin position="241"/>
        <end position="260"/>
    </location>
</feature>
<accession>A0A1I0NQW9</accession>
<feature type="compositionally biased region" description="Basic and acidic residues" evidence="1">
    <location>
        <begin position="159"/>
        <end position="213"/>
    </location>
</feature>
<sequence length="260" mass="28468">MNTNAVTQNENNTVTSNYAATGKTAKANYGSTVGAPELSDSAAKYYEQLKKKYSGMDFVLVSEEKKSQAQENVGSYANANRTVVLIDTDKIEKMASDESYRKQYEGIISGATSQLSELKSSLGSNESSVKTYGMQVNDGGTVSFFAVIDISQTEQKKRIEKNAAKNAEEKKTSAEKASEKLTKKATEQKVADNESKTDKADKTDKTDKTEGDYSKNTVTVTASSIEELIKKINDTLYENMSNHVETDNEKQVGKNIDFSA</sequence>
<gene>
    <name evidence="2" type="ORF">SAMN05421659_103300</name>
</gene>
<dbReference type="RefSeq" id="WP_092451536.1">
    <property type="nucleotide sequence ID" value="NZ_FOJI01000003.1"/>
</dbReference>
<protein>
    <submittedName>
        <fullName evidence="2">Uncharacterized protein</fullName>
    </submittedName>
</protein>
<feature type="region of interest" description="Disordered" evidence="1">
    <location>
        <begin position="159"/>
        <end position="218"/>
    </location>
</feature>
<dbReference type="InterPro" id="IPR046097">
    <property type="entry name" value="DUF6033"/>
</dbReference>
<dbReference type="AlphaFoldDB" id="A0A1I0NQW9"/>
<evidence type="ECO:0000313" key="3">
    <source>
        <dbReference type="Proteomes" id="UP000199701"/>
    </source>
</evidence>
<organism evidence="2 3">
    <name type="scientific">[Clostridium] fimetarium</name>
    <dbReference type="NCBI Taxonomy" id="99656"/>
    <lineage>
        <taxon>Bacteria</taxon>
        <taxon>Bacillati</taxon>
        <taxon>Bacillota</taxon>
        <taxon>Clostridia</taxon>
        <taxon>Lachnospirales</taxon>
        <taxon>Lachnospiraceae</taxon>
    </lineage>
</organism>
<reference evidence="2 3" key="1">
    <citation type="submission" date="2016-10" db="EMBL/GenBank/DDBJ databases">
        <authorList>
            <person name="de Groot N.N."/>
        </authorList>
    </citation>
    <scope>NUCLEOTIDE SEQUENCE [LARGE SCALE GENOMIC DNA]</scope>
    <source>
        <strain evidence="2 3">DSM 9179</strain>
    </source>
</reference>
<dbReference type="OrthoDB" id="1778707at2"/>
<name>A0A1I0NQW9_9FIRM</name>
<keyword evidence="3" id="KW-1185">Reference proteome</keyword>
<dbReference type="Proteomes" id="UP000199701">
    <property type="component" value="Unassembled WGS sequence"/>
</dbReference>
<proteinExistence type="predicted"/>
<dbReference type="Pfam" id="PF19498">
    <property type="entry name" value="DUF6033"/>
    <property type="match status" value="1"/>
</dbReference>
<evidence type="ECO:0000313" key="2">
    <source>
        <dbReference type="EMBL" id="SEW03807.1"/>
    </source>
</evidence>
<evidence type="ECO:0000256" key="1">
    <source>
        <dbReference type="SAM" id="MobiDB-lite"/>
    </source>
</evidence>
<dbReference type="EMBL" id="FOJI01000003">
    <property type="protein sequence ID" value="SEW03807.1"/>
    <property type="molecule type" value="Genomic_DNA"/>
</dbReference>
<dbReference type="STRING" id="99656.SAMN05421659_103300"/>